<organism evidence="2 3">
    <name type="scientific">Leucocoprinus birnbaumii</name>
    <dbReference type="NCBI Taxonomy" id="56174"/>
    <lineage>
        <taxon>Eukaryota</taxon>
        <taxon>Fungi</taxon>
        <taxon>Dikarya</taxon>
        <taxon>Basidiomycota</taxon>
        <taxon>Agaricomycotina</taxon>
        <taxon>Agaricomycetes</taxon>
        <taxon>Agaricomycetidae</taxon>
        <taxon>Agaricales</taxon>
        <taxon>Agaricineae</taxon>
        <taxon>Agaricaceae</taxon>
        <taxon>Leucocoprinus</taxon>
    </lineage>
</organism>
<evidence type="ECO:0000313" key="3">
    <source>
        <dbReference type="Proteomes" id="UP001213000"/>
    </source>
</evidence>
<gene>
    <name evidence="2" type="ORF">NP233_g6279</name>
</gene>
<evidence type="ECO:0000313" key="2">
    <source>
        <dbReference type="EMBL" id="KAJ3567590.1"/>
    </source>
</evidence>
<sequence>MIRRDPTLIPLSDLEIQDVRDMYRKQRADREKHEELLRKIKMFSQNPELLKDDPQMIEYLNKSFATKQKEKKQEDKVKRLGLDEDSSKKA</sequence>
<feature type="region of interest" description="Disordered" evidence="1">
    <location>
        <begin position="68"/>
        <end position="90"/>
    </location>
</feature>
<proteinExistence type="predicted"/>
<dbReference type="EMBL" id="JANIEX010000403">
    <property type="protein sequence ID" value="KAJ3567590.1"/>
    <property type="molecule type" value="Genomic_DNA"/>
</dbReference>
<dbReference type="Proteomes" id="UP001213000">
    <property type="component" value="Unassembled WGS sequence"/>
</dbReference>
<name>A0AAD5VRA8_9AGAR</name>
<accession>A0AAD5VRA8</accession>
<evidence type="ECO:0000256" key="1">
    <source>
        <dbReference type="SAM" id="MobiDB-lite"/>
    </source>
</evidence>
<dbReference type="AlphaFoldDB" id="A0AAD5VRA8"/>
<comment type="caution">
    <text evidence="2">The sequence shown here is derived from an EMBL/GenBank/DDBJ whole genome shotgun (WGS) entry which is preliminary data.</text>
</comment>
<reference evidence="2" key="1">
    <citation type="submission" date="2022-07" db="EMBL/GenBank/DDBJ databases">
        <title>Genome Sequence of Leucocoprinus birnbaumii.</title>
        <authorList>
            <person name="Buettner E."/>
        </authorList>
    </citation>
    <scope>NUCLEOTIDE SEQUENCE</scope>
    <source>
        <strain evidence="2">VT141</strain>
    </source>
</reference>
<protein>
    <submittedName>
        <fullName evidence="2">Uncharacterized protein</fullName>
    </submittedName>
</protein>
<keyword evidence="3" id="KW-1185">Reference proteome</keyword>